<reference evidence="8 9" key="1">
    <citation type="journal article" date="2018" name="IMA Fungus">
        <title>IMA Genome-F 9: Draft genome sequence of Annulohypoxylon stygium, Aspergillus mulundensis, Berkeleyomyces basicola (syn. Thielaviopsis basicola), Ceratocystis smalleyi, two Cercospora beticola strains, Coleophoma cylindrospora, Fusarium fracticaudum, Phialophora cf. hyalina, and Morchella septimelata.</title>
        <authorList>
            <person name="Wingfield B.D."/>
            <person name="Bills G.F."/>
            <person name="Dong Y."/>
            <person name="Huang W."/>
            <person name="Nel W.J."/>
            <person name="Swalarsk-Parry B.S."/>
            <person name="Vaghefi N."/>
            <person name="Wilken P.M."/>
            <person name="An Z."/>
            <person name="de Beer Z.W."/>
            <person name="De Vos L."/>
            <person name="Chen L."/>
            <person name="Duong T.A."/>
            <person name="Gao Y."/>
            <person name="Hammerbacher A."/>
            <person name="Kikkert J.R."/>
            <person name="Li Y."/>
            <person name="Li H."/>
            <person name="Li K."/>
            <person name="Li Q."/>
            <person name="Liu X."/>
            <person name="Ma X."/>
            <person name="Naidoo K."/>
            <person name="Pethybridge S.J."/>
            <person name="Sun J."/>
            <person name="Steenkamp E.T."/>
            <person name="van der Nest M.A."/>
            <person name="van Wyk S."/>
            <person name="Wingfield M.J."/>
            <person name="Xiong C."/>
            <person name="Yue Q."/>
            <person name="Zhang X."/>
        </authorList>
    </citation>
    <scope>NUCLEOTIDE SEQUENCE [LARGE SCALE GENOMIC DNA]</scope>
    <source>
        <strain evidence="8 9">BP6252</strain>
    </source>
</reference>
<feature type="transmembrane region" description="Helical" evidence="6">
    <location>
        <begin position="20"/>
        <end position="41"/>
    </location>
</feature>
<feature type="transmembrane region" description="Helical" evidence="6">
    <location>
        <begin position="53"/>
        <end position="75"/>
    </location>
</feature>
<comment type="subcellular location">
    <subcellularLocation>
        <location evidence="1">Membrane</location>
        <topology evidence="1">Multi-pass membrane protein</topology>
    </subcellularLocation>
</comment>
<evidence type="ECO:0000256" key="2">
    <source>
        <dbReference type="ARBA" id="ARBA00022692"/>
    </source>
</evidence>
<name>A0A3D8RC31_9HELO</name>
<feature type="transmembrane region" description="Helical" evidence="6">
    <location>
        <begin position="132"/>
        <end position="157"/>
    </location>
</feature>
<feature type="domain" description="Rhodopsin" evidence="7">
    <location>
        <begin position="3"/>
        <end position="194"/>
    </location>
</feature>
<evidence type="ECO:0000256" key="3">
    <source>
        <dbReference type="ARBA" id="ARBA00022989"/>
    </source>
</evidence>
<protein>
    <recommendedName>
        <fullName evidence="7">Rhodopsin domain-containing protein</fullName>
    </recommendedName>
</protein>
<evidence type="ECO:0000313" key="8">
    <source>
        <dbReference type="EMBL" id="RDW71516.1"/>
    </source>
</evidence>
<evidence type="ECO:0000259" key="7">
    <source>
        <dbReference type="Pfam" id="PF20684"/>
    </source>
</evidence>
<evidence type="ECO:0000256" key="1">
    <source>
        <dbReference type="ARBA" id="ARBA00004141"/>
    </source>
</evidence>
<dbReference type="PANTHER" id="PTHR33048">
    <property type="entry name" value="PTH11-LIKE INTEGRAL MEMBRANE PROTEIN (AFU_ORTHOLOGUE AFUA_5G11245)"/>
    <property type="match status" value="1"/>
</dbReference>
<keyword evidence="3 6" id="KW-1133">Transmembrane helix</keyword>
<keyword evidence="9" id="KW-1185">Reference proteome</keyword>
<dbReference type="Proteomes" id="UP000256645">
    <property type="component" value="Unassembled WGS sequence"/>
</dbReference>
<evidence type="ECO:0000313" key="9">
    <source>
        <dbReference type="Proteomes" id="UP000256645"/>
    </source>
</evidence>
<comment type="caution">
    <text evidence="8">The sequence shown here is derived from an EMBL/GenBank/DDBJ whole genome shotgun (WGS) entry which is preliminary data.</text>
</comment>
<dbReference type="AlphaFoldDB" id="A0A3D8RC31"/>
<comment type="similarity">
    <text evidence="5">Belongs to the SAT4 family.</text>
</comment>
<keyword evidence="2 6" id="KW-0812">Transmembrane</keyword>
<dbReference type="InterPro" id="IPR049326">
    <property type="entry name" value="Rhodopsin_dom_fungi"/>
</dbReference>
<sequence>MSQLEPTETISCLKTTFFVELAYCCALYFIKVSIMFCFLRLSTALKDKLYKPTLICMTVISMQFLTNMITVAVQCRPVSYFWDQNQPGSCIDTTAFFYFLNAFTIFSDIVLIILPLPSLFQVNRLPSQKFALTAVFMIGILSTVSSCIRLITIRAFTLTKDPVYDAAPIITWSNIEINLGIICACAPALRGLSSRLSKTKVNQSSLDDTVLQSNEFSVQ</sequence>
<feature type="transmembrane region" description="Helical" evidence="6">
    <location>
        <begin position="95"/>
        <end position="120"/>
    </location>
</feature>
<evidence type="ECO:0000256" key="5">
    <source>
        <dbReference type="ARBA" id="ARBA00038359"/>
    </source>
</evidence>
<proteinExistence type="inferred from homology"/>
<dbReference type="OrthoDB" id="444631at2759"/>
<dbReference type="PANTHER" id="PTHR33048:SF123">
    <property type="entry name" value="INTEGRAL MEMBRANE PROTEIN"/>
    <property type="match status" value="1"/>
</dbReference>
<keyword evidence="4 6" id="KW-0472">Membrane</keyword>
<dbReference type="EMBL" id="PDLM01000008">
    <property type="protein sequence ID" value="RDW71516.1"/>
    <property type="molecule type" value="Genomic_DNA"/>
</dbReference>
<dbReference type="InterPro" id="IPR052337">
    <property type="entry name" value="SAT4-like"/>
</dbReference>
<organism evidence="8 9">
    <name type="scientific">Coleophoma cylindrospora</name>
    <dbReference type="NCBI Taxonomy" id="1849047"/>
    <lineage>
        <taxon>Eukaryota</taxon>
        <taxon>Fungi</taxon>
        <taxon>Dikarya</taxon>
        <taxon>Ascomycota</taxon>
        <taxon>Pezizomycotina</taxon>
        <taxon>Leotiomycetes</taxon>
        <taxon>Helotiales</taxon>
        <taxon>Dermateaceae</taxon>
        <taxon>Coleophoma</taxon>
    </lineage>
</organism>
<dbReference type="Pfam" id="PF20684">
    <property type="entry name" value="Fung_rhodopsin"/>
    <property type="match status" value="1"/>
</dbReference>
<dbReference type="STRING" id="1849047.A0A3D8RC31"/>
<accession>A0A3D8RC31</accession>
<evidence type="ECO:0000256" key="4">
    <source>
        <dbReference type="ARBA" id="ARBA00023136"/>
    </source>
</evidence>
<dbReference type="GO" id="GO:0016020">
    <property type="term" value="C:membrane"/>
    <property type="evidence" value="ECO:0007669"/>
    <property type="project" value="UniProtKB-SubCell"/>
</dbReference>
<gene>
    <name evidence="8" type="ORF">BP6252_08079</name>
</gene>
<evidence type="ECO:0000256" key="6">
    <source>
        <dbReference type="SAM" id="Phobius"/>
    </source>
</evidence>